<protein>
    <submittedName>
        <fullName evidence="2">Uncharacterized protein</fullName>
    </submittedName>
</protein>
<evidence type="ECO:0000313" key="2">
    <source>
        <dbReference type="EMBL" id="KAK5610487.1"/>
    </source>
</evidence>
<evidence type="ECO:0000256" key="1">
    <source>
        <dbReference type="SAM" id="Phobius"/>
    </source>
</evidence>
<sequence length="103" mass="11721">MLIFEGAVEQSKVCVMHDQISLFGSTHSSFLMTKQKRLFEYYFPAACLVLSVFPMLPGPFYLFHIMKGEHSFSLKSETCKSRGLSCHCELVLFLLVSLSQCLM</sequence>
<reference evidence="2 3" key="1">
    <citation type="submission" date="2021-06" db="EMBL/GenBank/DDBJ databases">
        <authorList>
            <person name="Palmer J.M."/>
        </authorList>
    </citation>
    <scope>NUCLEOTIDE SEQUENCE [LARGE SCALE GENOMIC DNA]</scope>
    <source>
        <strain evidence="2 3">MEX-2019</strain>
        <tissue evidence="2">Muscle</tissue>
    </source>
</reference>
<keyword evidence="1" id="KW-0472">Membrane</keyword>
<keyword evidence="1" id="KW-1133">Transmembrane helix</keyword>
<gene>
    <name evidence="2" type="ORF">CRENBAI_004198</name>
</gene>
<feature type="transmembrane region" description="Helical" evidence="1">
    <location>
        <begin position="41"/>
        <end position="63"/>
    </location>
</feature>
<dbReference type="AlphaFoldDB" id="A0AAV9RNH8"/>
<comment type="caution">
    <text evidence="2">The sequence shown here is derived from an EMBL/GenBank/DDBJ whole genome shotgun (WGS) entry which is preliminary data.</text>
</comment>
<name>A0AAV9RNH8_9TELE</name>
<dbReference type="Proteomes" id="UP001311232">
    <property type="component" value="Unassembled WGS sequence"/>
</dbReference>
<dbReference type="EMBL" id="JAHHUM010001565">
    <property type="protein sequence ID" value="KAK5610487.1"/>
    <property type="molecule type" value="Genomic_DNA"/>
</dbReference>
<accession>A0AAV9RNH8</accession>
<keyword evidence="3" id="KW-1185">Reference proteome</keyword>
<keyword evidence="1" id="KW-0812">Transmembrane</keyword>
<organism evidence="2 3">
    <name type="scientific">Crenichthys baileyi</name>
    <name type="common">White River springfish</name>
    <dbReference type="NCBI Taxonomy" id="28760"/>
    <lineage>
        <taxon>Eukaryota</taxon>
        <taxon>Metazoa</taxon>
        <taxon>Chordata</taxon>
        <taxon>Craniata</taxon>
        <taxon>Vertebrata</taxon>
        <taxon>Euteleostomi</taxon>
        <taxon>Actinopterygii</taxon>
        <taxon>Neopterygii</taxon>
        <taxon>Teleostei</taxon>
        <taxon>Neoteleostei</taxon>
        <taxon>Acanthomorphata</taxon>
        <taxon>Ovalentaria</taxon>
        <taxon>Atherinomorphae</taxon>
        <taxon>Cyprinodontiformes</taxon>
        <taxon>Goodeidae</taxon>
        <taxon>Crenichthys</taxon>
    </lineage>
</organism>
<proteinExistence type="predicted"/>
<evidence type="ECO:0000313" key="3">
    <source>
        <dbReference type="Proteomes" id="UP001311232"/>
    </source>
</evidence>